<feature type="domain" description="TPM" evidence="3">
    <location>
        <begin position="33"/>
        <end position="155"/>
    </location>
</feature>
<reference evidence="4" key="1">
    <citation type="journal article" date="2019" name="PLoS Negl. Trop. Dis.">
        <title>Revisiting the worldwide diversity of Leptospira species in the environment.</title>
        <authorList>
            <person name="Vincent A.T."/>
            <person name="Schiettekatte O."/>
            <person name="Bourhy P."/>
            <person name="Veyrier F.J."/>
            <person name="Picardeau M."/>
        </authorList>
    </citation>
    <scope>NUCLEOTIDE SEQUENCE [LARGE SCALE GENOMIC DNA]</scope>
    <source>
        <strain evidence="4">201702476</strain>
    </source>
</reference>
<gene>
    <name evidence="4" type="ORF">EHQ58_03530</name>
</gene>
<evidence type="ECO:0000259" key="3">
    <source>
        <dbReference type="Pfam" id="PF04536"/>
    </source>
</evidence>
<comment type="caution">
    <text evidence="4">The sequence shown here is derived from an EMBL/GenBank/DDBJ whole genome shotgun (WGS) entry which is preliminary data.</text>
</comment>
<protein>
    <submittedName>
        <fullName evidence="4">YgcG family protein</fullName>
    </submittedName>
</protein>
<feature type="transmembrane region" description="Helical" evidence="2">
    <location>
        <begin position="220"/>
        <end position="237"/>
    </location>
</feature>
<evidence type="ECO:0000256" key="2">
    <source>
        <dbReference type="SAM" id="Phobius"/>
    </source>
</evidence>
<accession>A0A4R9K7J8</accession>
<dbReference type="Proteomes" id="UP000297693">
    <property type="component" value="Unassembled WGS sequence"/>
</dbReference>
<evidence type="ECO:0000313" key="4">
    <source>
        <dbReference type="EMBL" id="TGL62285.1"/>
    </source>
</evidence>
<organism evidence="4 5">
    <name type="scientific">Leptospira ognonensis</name>
    <dbReference type="NCBI Taxonomy" id="2484945"/>
    <lineage>
        <taxon>Bacteria</taxon>
        <taxon>Pseudomonadati</taxon>
        <taxon>Spirochaetota</taxon>
        <taxon>Spirochaetia</taxon>
        <taxon>Leptospirales</taxon>
        <taxon>Leptospiraceae</taxon>
        <taxon>Leptospira</taxon>
    </lineage>
</organism>
<proteinExistence type="predicted"/>
<dbReference type="PANTHER" id="PTHR30373:SF2">
    <property type="entry name" value="UPF0603 PROTEIN YGCG"/>
    <property type="match status" value="1"/>
</dbReference>
<dbReference type="Pfam" id="PF04536">
    <property type="entry name" value="TPM_phosphatase"/>
    <property type="match status" value="1"/>
</dbReference>
<dbReference type="AlphaFoldDB" id="A0A4R9K7J8"/>
<keyword evidence="2" id="KW-1133">Transmembrane helix</keyword>
<sequence length="312" mass="34060">MQKFNKYLFYSISFCLFCNELYSRDIPLLRNRVTDETWTLSAEFTNHLEKKLADHESKTSNQIAVLVISSLEGESIEDFSLKVAEKTKLGQKGKDNGVLLTIAKDDRKLRIEVGYGLEGVLTDVLCNRIIEKEIKPSFKAGDFEAGIEKGIDSIIGGIGGTYSIPPPKDYSYLGPLSFFGEMDGGGENIPWQIRLFASIFVVFVLGIFTYAAANTPYMGWFLYFFLFPFWSIFPIALHGVNIGVSVFLTYAIGIGLYKLYLLITPSGRRRMAKNVSSFGGGSGSGWSSGRSSSGGFSGGGGSFGGGGSSGSW</sequence>
<dbReference type="OrthoDB" id="9810918at2"/>
<keyword evidence="2" id="KW-0472">Membrane</keyword>
<dbReference type="InterPro" id="IPR007621">
    <property type="entry name" value="TPM_dom"/>
</dbReference>
<feature type="transmembrane region" description="Helical" evidence="2">
    <location>
        <begin position="195"/>
        <end position="213"/>
    </location>
</feature>
<keyword evidence="5" id="KW-1185">Reference proteome</keyword>
<evidence type="ECO:0000256" key="1">
    <source>
        <dbReference type="SAM" id="MobiDB-lite"/>
    </source>
</evidence>
<dbReference type="PANTHER" id="PTHR30373">
    <property type="entry name" value="UPF0603 PROTEIN YGCG"/>
    <property type="match status" value="1"/>
</dbReference>
<name>A0A4R9K7J8_9LEPT</name>
<feature type="transmembrane region" description="Helical" evidence="2">
    <location>
        <begin position="243"/>
        <end position="263"/>
    </location>
</feature>
<feature type="region of interest" description="Disordered" evidence="1">
    <location>
        <begin position="277"/>
        <end position="312"/>
    </location>
</feature>
<dbReference type="Gene3D" id="3.10.310.50">
    <property type="match status" value="1"/>
</dbReference>
<keyword evidence="2" id="KW-0812">Transmembrane</keyword>
<feature type="compositionally biased region" description="Gly residues" evidence="1">
    <location>
        <begin position="295"/>
        <end position="312"/>
    </location>
</feature>
<evidence type="ECO:0000313" key="5">
    <source>
        <dbReference type="Proteomes" id="UP000297693"/>
    </source>
</evidence>
<dbReference type="EMBL" id="RQGD01000010">
    <property type="protein sequence ID" value="TGL62285.1"/>
    <property type="molecule type" value="Genomic_DNA"/>
</dbReference>